<dbReference type="PANTHER" id="PTHR23517">
    <property type="entry name" value="RESISTANCE PROTEIN MDTM, PUTATIVE-RELATED-RELATED"/>
    <property type="match status" value="1"/>
</dbReference>
<accession>A0ABT0BD94</accession>
<dbReference type="InterPro" id="IPR020846">
    <property type="entry name" value="MFS_dom"/>
</dbReference>
<comment type="caution">
    <text evidence="10">The sequence shown here is derived from an EMBL/GenBank/DDBJ whole genome shotgun (WGS) entry which is preliminary data.</text>
</comment>
<evidence type="ECO:0000256" key="7">
    <source>
        <dbReference type="ARBA" id="ARBA00023136"/>
    </source>
</evidence>
<keyword evidence="5" id="KW-0571">Peptide transport</keyword>
<keyword evidence="2" id="KW-0813">Transport</keyword>
<feature type="transmembrane region" description="Helical" evidence="8">
    <location>
        <begin position="86"/>
        <end position="109"/>
    </location>
</feature>
<dbReference type="EMBL" id="JALHLF010000033">
    <property type="protein sequence ID" value="MCJ2183042.1"/>
    <property type="molecule type" value="Genomic_DNA"/>
</dbReference>
<proteinExistence type="predicted"/>
<dbReference type="InterPro" id="IPR005279">
    <property type="entry name" value="Dipep/tripep_permease"/>
</dbReference>
<keyword evidence="11" id="KW-1185">Reference proteome</keyword>
<dbReference type="SUPFAM" id="SSF103473">
    <property type="entry name" value="MFS general substrate transporter"/>
    <property type="match status" value="1"/>
</dbReference>
<organism evidence="10 11">
    <name type="scientific">Novosphingobium organovorum</name>
    <dbReference type="NCBI Taxonomy" id="2930092"/>
    <lineage>
        <taxon>Bacteria</taxon>
        <taxon>Pseudomonadati</taxon>
        <taxon>Pseudomonadota</taxon>
        <taxon>Alphaproteobacteria</taxon>
        <taxon>Sphingomonadales</taxon>
        <taxon>Sphingomonadaceae</taxon>
        <taxon>Novosphingobium</taxon>
    </lineage>
</organism>
<feature type="transmembrane region" description="Helical" evidence="8">
    <location>
        <begin position="206"/>
        <end position="229"/>
    </location>
</feature>
<evidence type="ECO:0000256" key="4">
    <source>
        <dbReference type="ARBA" id="ARBA00022692"/>
    </source>
</evidence>
<dbReference type="PANTHER" id="PTHR23517:SF15">
    <property type="entry name" value="PROTON-DEPENDENT OLIGOPEPTIDE FAMILY TRANSPORT PROTEIN"/>
    <property type="match status" value="1"/>
</dbReference>
<keyword evidence="3" id="KW-1003">Cell membrane</keyword>
<dbReference type="InterPro" id="IPR050171">
    <property type="entry name" value="MFS_Transporters"/>
</dbReference>
<dbReference type="PROSITE" id="PS50850">
    <property type="entry name" value="MFS"/>
    <property type="match status" value="1"/>
</dbReference>
<feature type="transmembrane region" description="Helical" evidence="8">
    <location>
        <begin position="373"/>
        <end position="394"/>
    </location>
</feature>
<feature type="transmembrane region" description="Helical" evidence="8">
    <location>
        <begin position="435"/>
        <end position="454"/>
    </location>
</feature>
<dbReference type="Pfam" id="PF00854">
    <property type="entry name" value="PTR2"/>
    <property type="match status" value="2"/>
</dbReference>
<evidence type="ECO:0000313" key="10">
    <source>
        <dbReference type="EMBL" id="MCJ2183042.1"/>
    </source>
</evidence>
<keyword evidence="4 8" id="KW-0812">Transmembrane</keyword>
<dbReference type="CDD" id="cd17346">
    <property type="entry name" value="MFS_DtpA_like"/>
    <property type="match status" value="1"/>
</dbReference>
<sequence>MTASEASPEITLPHDPLHADKAFFGHPKGLAFLSAVEGCERFSYYSMQTLLVLYMTQYLLLPAQFHTVIGLGWLQKHWFNGLEGQPLASEIFGTYTSLVYLTPIFGGLIADRLLGRRATLVAGGIIMALGHFLMAIQGAFLFALLALIVGVGLFKGNIASQVGELYKPSDMRRAMAFQLFYIAINVSVIIAPPITGTLGQRVGWHWGFGAAGVVMALGLIVYVIALPWLPKDAPRGKARQAAQKSGHVGAFSRKDLPRLAALAVLVPVLAVSLLPNQQISNVYLVWGDARFDLTLFGFAMPSTWLVGIDAGVSFFMLVAVAVFWKLFERRYGWQPDDLAKMAIGSVFTVAGSLCLVAAAASDGPHKISLVLPLLFHTLNGIGFAIIMPVSLALFTKVAPRALNATVVGIYYLAFVATNYAVGVIGGLYSSISTEAFWMIHVGAAAIGLVAFTVLKPILSGTLASIDAEVD</sequence>
<reference evidence="10" key="1">
    <citation type="submission" date="2022-03" db="EMBL/GenBank/DDBJ databases">
        <title>Identification of a novel bacterium isolated from mangrove sediments.</title>
        <authorList>
            <person name="Pan X."/>
        </authorList>
    </citation>
    <scope>NUCLEOTIDE SEQUENCE</scope>
    <source>
        <strain evidence="10">B1949</strain>
    </source>
</reference>
<feature type="transmembrane region" description="Helical" evidence="8">
    <location>
        <begin position="51"/>
        <end position="74"/>
    </location>
</feature>
<keyword evidence="7 8" id="KW-0472">Membrane</keyword>
<dbReference type="NCBIfam" id="TIGR00924">
    <property type="entry name" value="yjdL_sub1_fam"/>
    <property type="match status" value="1"/>
</dbReference>
<evidence type="ECO:0000256" key="1">
    <source>
        <dbReference type="ARBA" id="ARBA00004651"/>
    </source>
</evidence>
<evidence type="ECO:0000256" key="8">
    <source>
        <dbReference type="SAM" id="Phobius"/>
    </source>
</evidence>
<feature type="transmembrane region" description="Helical" evidence="8">
    <location>
        <begin position="406"/>
        <end position="429"/>
    </location>
</feature>
<feature type="transmembrane region" description="Helical" evidence="8">
    <location>
        <begin position="259"/>
        <end position="284"/>
    </location>
</feature>
<name>A0ABT0BD94_9SPHN</name>
<keyword evidence="5" id="KW-0653">Protein transport</keyword>
<dbReference type="Proteomes" id="UP001162881">
    <property type="component" value="Unassembled WGS sequence"/>
</dbReference>
<evidence type="ECO:0000256" key="3">
    <source>
        <dbReference type="ARBA" id="ARBA00022475"/>
    </source>
</evidence>
<dbReference type="RefSeq" id="WP_244020163.1">
    <property type="nucleotide sequence ID" value="NZ_JALHLF010000033.1"/>
</dbReference>
<feature type="domain" description="Major facilitator superfamily (MFS) profile" evidence="9">
    <location>
        <begin position="49"/>
        <end position="459"/>
    </location>
</feature>
<dbReference type="Gene3D" id="1.20.1250.20">
    <property type="entry name" value="MFS general substrate transporter like domains"/>
    <property type="match status" value="2"/>
</dbReference>
<protein>
    <submittedName>
        <fullName evidence="10">Peptide MFS transporter</fullName>
    </submittedName>
</protein>
<dbReference type="InterPro" id="IPR000109">
    <property type="entry name" value="POT_fam"/>
</dbReference>
<feature type="transmembrane region" description="Helical" evidence="8">
    <location>
        <begin position="304"/>
        <end position="326"/>
    </location>
</feature>
<comment type="subcellular location">
    <subcellularLocation>
        <location evidence="1">Cell membrane</location>
        <topology evidence="1">Multi-pass membrane protein</topology>
    </subcellularLocation>
</comment>
<feature type="transmembrane region" description="Helical" evidence="8">
    <location>
        <begin position="175"/>
        <end position="194"/>
    </location>
</feature>
<evidence type="ECO:0000256" key="5">
    <source>
        <dbReference type="ARBA" id="ARBA00022856"/>
    </source>
</evidence>
<keyword evidence="6 8" id="KW-1133">Transmembrane helix</keyword>
<dbReference type="InterPro" id="IPR036259">
    <property type="entry name" value="MFS_trans_sf"/>
</dbReference>
<feature type="transmembrane region" description="Helical" evidence="8">
    <location>
        <begin position="121"/>
        <end position="154"/>
    </location>
</feature>
<evidence type="ECO:0000256" key="6">
    <source>
        <dbReference type="ARBA" id="ARBA00022989"/>
    </source>
</evidence>
<evidence type="ECO:0000259" key="9">
    <source>
        <dbReference type="PROSITE" id="PS50850"/>
    </source>
</evidence>
<evidence type="ECO:0000313" key="11">
    <source>
        <dbReference type="Proteomes" id="UP001162881"/>
    </source>
</evidence>
<feature type="transmembrane region" description="Helical" evidence="8">
    <location>
        <begin position="338"/>
        <end position="361"/>
    </location>
</feature>
<evidence type="ECO:0000256" key="2">
    <source>
        <dbReference type="ARBA" id="ARBA00022448"/>
    </source>
</evidence>
<gene>
    <name evidence="10" type="ORF">MTR62_10095</name>
</gene>